<keyword evidence="2" id="KW-1185">Reference proteome</keyword>
<sequence length="59" mass="6298">MTVEPIADLRAALKLAVAELSFEAGRQAATDPERAEHLMAAASTMEETLQRPPPPGPSR</sequence>
<organism evidence="1 2">
    <name type="scientific">Streptomyces stramineus</name>
    <dbReference type="NCBI Taxonomy" id="173861"/>
    <lineage>
        <taxon>Bacteria</taxon>
        <taxon>Bacillati</taxon>
        <taxon>Actinomycetota</taxon>
        <taxon>Actinomycetes</taxon>
        <taxon>Kitasatosporales</taxon>
        <taxon>Streptomycetaceae</taxon>
        <taxon>Streptomyces</taxon>
    </lineage>
</organism>
<evidence type="ECO:0000313" key="1">
    <source>
        <dbReference type="EMBL" id="GAA0443789.1"/>
    </source>
</evidence>
<accession>A0ABP3J6V9</accession>
<protein>
    <submittedName>
        <fullName evidence="1">Uncharacterized protein</fullName>
    </submittedName>
</protein>
<gene>
    <name evidence="1" type="ORF">GCM10009544_03270</name>
</gene>
<name>A0ABP3J6V9_9ACTN</name>
<comment type="caution">
    <text evidence="1">The sequence shown here is derived from an EMBL/GenBank/DDBJ whole genome shotgun (WGS) entry which is preliminary data.</text>
</comment>
<dbReference type="RefSeq" id="WP_344084178.1">
    <property type="nucleotide sequence ID" value="NZ_BAAAHB010000001.1"/>
</dbReference>
<evidence type="ECO:0000313" key="2">
    <source>
        <dbReference type="Proteomes" id="UP001499895"/>
    </source>
</evidence>
<reference evidence="2" key="1">
    <citation type="journal article" date="2019" name="Int. J. Syst. Evol. Microbiol.">
        <title>The Global Catalogue of Microorganisms (GCM) 10K type strain sequencing project: providing services to taxonomists for standard genome sequencing and annotation.</title>
        <authorList>
            <consortium name="The Broad Institute Genomics Platform"/>
            <consortium name="The Broad Institute Genome Sequencing Center for Infectious Disease"/>
            <person name="Wu L."/>
            <person name="Ma J."/>
        </authorList>
    </citation>
    <scope>NUCLEOTIDE SEQUENCE [LARGE SCALE GENOMIC DNA]</scope>
    <source>
        <strain evidence="2">JCM 10649</strain>
    </source>
</reference>
<dbReference type="EMBL" id="BAAAHB010000001">
    <property type="protein sequence ID" value="GAA0443789.1"/>
    <property type="molecule type" value="Genomic_DNA"/>
</dbReference>
<proteinExistence type="predicted"/>
<dbReference type="Proteomes" id="UP001499895">
    <property type="component" value="Unassembled WGS sequence"/>
</dbReference>